<gene>
    <name evidence="1" type="ordered locus">AXX17_At5g33080</name>
</gene>
<evidence type="ECO:0000313" key="1">
    <source>
        <dbReference type="EMBL" id="OAO91498.1"/>
    </source>
</evidence>
<proteinExistence type="predicted"/>
<dbReference type="EMBL" id="LUHQ01000005">
    <property type="protein sequence ID" value="OAO91498.1"/>
    <property type="molecule type" value="Genomic_DNA"/>
</dbReference>
<evidence type="ECO:0000313" key="2">
    <source>
        <dbReference type="Proteomes" id="UP000078284"/>
    </source>
</evidence>
<reference evidence="2" key="1">
    <citation type="journal article" date="2016" name="Proc. Natl. Acad. Sci. U.S.A.">
        <title>Chromosome-level assembly of Arabidopsis thaliana Ler reveals the extent of translocation and inversion polymorphisms.</title>
        <authorList>
            <person name="Zapata L."/>
            <person name="Ding J."/>
            <person name="Willing E.M."/>
            <person name="Hartwig B."/>
            <person name="Bezdan D."/>
            <person name="Jiao W.B."/>
            <person name="Patel V."/>
            <person name="Velikkakam James G."/>
            <person name="Koornneef M."/>
            <person name="Ossowski S."/>
            <person name="Schneeberger K."/>
        </authorList>
    </citation>
    <scope>NUCLEOTIDE SEQUENCE [LARGE SCALE GENOMIC DNA]</scope>
    <source>
        <strain evidence="2">cv. Landsberg erecta</strain>
    </source>
</reference>
<dbReference type="AlphaFoldDB" id="A0A178UCH1"/>
<dbReference type="ExpressionAtlas" id="A0A178UCH1">
    <property type="expression patterns" value="baseline and differential"/>
</dbReference>
<comment type="caution">
    <text evidence="1">The sequence shown here is derived from an EMBL/GenBank/DDBJ whole genome shotgun (WGS) entry which is preliminary data.</text>
</comment>
<protein>
    <submittedName>
        <fullName evidence="1">G6PD1</fullName>
    </submittedName>
</protein>
<name>A0A178UCH1_ARATH</name>
<organism evidence="1 2">
    <name type="scientific">Arabidopsis thaliana</name>
    <name type="common">Mouse-ear cress</name>
    <dbReference type="NCBI Taxonomy" id="3702"/>
    <lineage>
        <taxon>Eukaryota</taxon>
        <taxon>Viridiplantae</taxon>
        <taxon>Streptophyta</taxon>
        <taxon>Embryophyta</taxon>
        <taxon>Tracheophyta</taxon>
        <taxon>Spermatophyta</taxon>
        <taxon>Magnoliopsida</taxon>
        <taxon>eudicotyledons</taxon>
        <taxon>Gunneridae</taxon>
        <taxon>Pentapetalae</taxon>
        <taxon>rosids</taxon>
        <taxon>malvids</taxon>
        <taxon>Brassicales</taxon>
        <taxon>Brassicaceae</taxon>
        <taxon>Camelineae</taxon>
        <taxon>Arabidopsis</taxon>
    </lineage>
</organism>
<dbReference type="Proteomes" id="UP000078284">
    <property type="component" value="Chromosome 5"/>
</dbReference>
<accession>A0A178UCH1</accession>
<sequence>MATHSMIIPSSSSSSSSSSLAAAASPFKETLPLFSRSLTFPRKSLFSQVRLRFFAEKHSQLDTSNGCATNFASIQDCEFLLQFLCD</sequence>